<dbReference type="PANTHER" id="PTHR12907">
    <property type="entry name" value="EGL NINE HOMOLOG-RELATED"/>
    <property type="match status" value="1"/>
</dbReference>
<dbReference type="InterPro" id="IPR006620">
    <property type="entry name" value="Pro_4_hyd_alph"/>
</dbReference>
<gene>
    <name evidence="8" type="ORF">RJ41_13960</name>
</gene>
<name>A0A0B3YAH5_9ALTE</name>
<dbReference type="SMART" id="SM00702">
    <property type="entry name" value="P4Hc"/>
    <property type="match status" value="1"/>
</dbReference>
<dbReference type="RefSeq" id="WP_039222016.1">
    <property type="nucleotide sequence ID" value="NZ_JWLW01000029.1"/>
</dbReference>
<dbReference type="InterPro" id="IPR051559">
    <property type="entry name" value="HIF_prolyl_hydroxylases"/>
</dbReference>
<accession>A0A0B3YAH5</accession>
<proteinExistence type="predicted"/>
<keyword evidence="3" id="KW-0847">Vitamin C</keyword>
<organism evidence="8 9">
    <name type="scientific">Alteromonas marina</name>
    <dbReference type="NCBI Taxonomy" id="203795"/>
    <lineage>
        <taxon>Bacteria</taxon>
        <taxon>Pseudomonadati</taxon>
        <taxon>Pseudomonadota</taxon>
        <taxon>Gammaproteobacteria</taxon>
        <taxon>Alteromonadales</taxon>
        <taxon>Alteromonadaceae</taxon>
        <taxon>Alteromonas/Salinimonas group</taxon>
        <taxon>Alteromonas</taxon>
    </lineage>
</organism>
<evidence type="ECO:0000256" key="6">
    <source>
        <dbReference type="ARBA" id="ARBA00023004"/>
    </source>
</evidence>
<keyword evidence="2" id="KW-0479">Metal-binding</keyword>
<keyword evidence="5" id="KW-0560">Oxidoreductase</keyword>
<protein>
    <submittedName>
        <fullName evidence="8">2OG-Fe(II) oxygenase</fullName>
    </submittedName>
</protein>
<reference evidence="8 9" key="1">
    <citation type="submission" date="2014-12" db="EMBL/GenBank/DDBJ databases">
        <title>Genome sequencing of Alteromonas marina AD001.</title>
        <authorList>
            <person name="Adrian T.G.S."/>
            <person name="Chan K.G."/>
        </authorList>
    </citation>
    <scope>NUCLEOTIDE SEQUENCE [LARGE SCALE GENOMIC DNA]</scope>
    <source>
        <strain evidence="8 9">AD001</strain>
    </source>
</reference>
<evidence type="ECO:0000313" key="9">
    <source>
        <dbReference type="Proteomes" id="UP000031197"/>
    </source>
</evidence>
<feature type="domain" description="Fe2OG dioxygenase" evidence="7">
    <location>
        <begin position="109"/>
        <end position="211"/>
    </location>
</feature>
<dbReference type="PROSITE" id="PS51471">
    <property type="entry name" value="FE2OG_OXY"/>
    <property type="match status" value="1"/>
</dbReference>
<dbReference type="AlphaFoldDB" id="A0A0B3YAH5"/>
<dbReference type="PANTHER" id="PTHR12907:SF26">
    <property type="entry name" value="HIF PROLYL HYDROXYLASE, ISOFORM C"/>
    <property type="match status" value="1"/>
</dbReference>
<dbReference type="InterPro" id="IPR044862">
    <property type="entry name" value="Pro_4_hyd_alph_FE2OG_OXY"/>
</dbReference>
<evidence type="ECO:0000313" key="8">
    <source>
        <dbReference type="EMBL" id="KHT49591.1"/>
    </source>
</evidence>
<sequence length="223" mass="25272">MNREQLASYQPLHVFDEVIFENVVDDLVTKGFSIQENGLPDFITQALLSCQKAISEAEYKRAGIGRAENYQQAEKVRGDEICWITGSSQEGALWLSWCEAMQLYINRSLFMGLFSFESHFACYEPGKFYKRHVDAFKGQGNRVLSLVAYLNDKWQEDDGGELVLYADESDETGTKILPTKGTFVVFLSEAFPHEVLPAVRTRHSVAGWFRVNGSVNDNIDPPR</sequence>
<dbReference type="GO" id="GO:0031543">
    <property type="term" value="F:peptidyl-proline dioxygenase activity"/>
    <property type="evidence" value="ECO:0007669"/>
    <property type="project" value="TreeGrafter"/>
</dbReference>
<evidence type="ECO:0000256" key="2">
    <source>
        <dbReference type="ARBA" id="ARBA00022723"/>
    </source>
</evidence>
<dbReference type="InterPro" id="IPR005123">
    <property type="entry name" value="Oxoglu/Fe-dep_dioxygenase_dom"/>
</dbReference>
<dbReference type="GO" id="GO:0071456">
    <property type="term" value="P:cellular response to hypoxia"/>
    <property type="evidence" value="ECO:0007669"/>
    <property type="project" value="TreeGrafter"/>
</dbReference>
<dbReference type="Proteomes" id="UP000031197">
    <property type="component" value="Unassembled WGS sequence"/>
</dbReference>
<dbReference type="EMBL" id="JWLW01000029">
    <property type="protein sequence ID" value="KHT49591.1"/>
    <property type="molecule type" value="Genomic_DNA"/>
</dbReference>
<evidence type="ECO:0000256" key="1">
    <source>
        <dbReference type="ARBA" id="ARBA00001961"/>
    </source>
</evidence>
<keyword evidence="6" id="KW-0408">Iron</keyword>
<dbReference type="OrthoDB" id="9783171at2"/>
<dbReference type="Gene3D" id="2.60.120.620">
    <property type="entry name" value="q2cbj1_9rhob like domain"/>
    <property type="match status" value="1"/>
</dbReference>
<dbReference type="GO" id="GO:0031418">
    <property type="term" value="F:L-ascorbic acid binding"/>
    <property type="evidence" value="ECO:0007669"/>
    <property type="project" value="UniProtKB-KW"/>
</dbReference>
<evidence type="ECO:0000256" key="3">
    <source>
        <dbReference type="ARBA" id="ARBA00022896"/>
    </source>
</evidence>
<comment type="caution">
    <text evidence="8">The sequence shown here is derived from an EMBL/GenBank/DDBJ whole genome shotgun (WGS) entry which is preliminary data.</text>
</comment>
<evidence type="ECO:0000256" key="5">
    <source>
        <dbReference type="ARBA" id="ARBA00023002"/>
    </source>
</evidence>
<keyword evidence="9" id="KW-1185">Reference proteome</keyword>
<keyword evidence="4" id="KW-0223">Dioxygenase</keyword>
<dbReference type="Pfam" id="PF13640">
    <property type="entry name" value="2OG-FeII_Oxy_3"/>
    <property type="match status" value="1"/>
</dbReference>
<evidence type="ECO:0000256" key="4">
    <source>
        <dbReference type="ARBA" id="ARBA00022964"/>
    </source>
</evidence>
<comment type="cofactor">
    <cofactor evidence="1">
        <name>L-ascorbate</name>
        <dbReference type="ChEBI" id="CHEBI:38290"/>
    </cofactor>
</comment>
<evidence type="ECO:0000259" key="7">
    <source>
        <dbReference type="PROSITE" id="PS51471"/>
    </source>
</evidence>
<dbReference type="GO" id="GO:0008198">
    <property type="term" value="F:ferrous iron binding"/>
    <property type="evidence" value="ECO:0007669"/>
    <property type="project" value="TreeGrafter"/>
</dbReference>